<accession>A0A4Q0I0A6</accession>
<dbReference type="RefSeq" id="WP_128706530.1">
    <property type="nucleotide sequence ID" value="NZ_RLII01000047.1"/>
</dbReference>
<keyword evidence="3" id="KW-1185">Reference proteome</keyword>
<proteinExistence type="predicted"/>
<evidence type="ECO:0000313" key="2">
    <source>
        <dbReference type="EMBL" id="RXE57624.1"/>
    </source>
</evidence>
<gene>
    <name evidence="2" type="ORF">EFD62_16640</name>
</gene>
<comment type="caution">
    <text evidence="2">The sequence shown here is derived from an EMBL/GenBank/DDBJ whole genome shotgun (WGS) entry which is preliminary data.</text>
</comment>
<reference evidence="3" key="1">
    <citation type="submission" date="2018-11" db="EMBL/GenBank/DDBJ databases">
        <title>Genome sequencing of a novel mesophilic and cellulolytic organism within the genus Hungateiclostridium.</title>
        <authorList>
            <person name="Rettenmaier R."/>
            <person name="Liebl W."/>
            <person name="Zverlov V."/>
        </authorList>
    </citation>
    <scope>NUCLEOTIDE SEQUENCE [LARGE SCALE GENOMIC DNA]</scope>
    <source>
        <strain evidence="3">N2K1</strain>
    </source>
</reference>
<keyword evidence="2" id="KW-0238">DNA-binding</keyword>
<dbReference type="AlphaFoldDB" id="A0A4Q0I0A6"/>
<evidence type="ECO:0000256" key="1">
    <source>
        <dbReference type="SAM" id="Coils"/>
    </source>
</evidence>
<evidence type="ECO:0000313" key="3">
    <source>
        <dbReference type="Proteomes" id="UP000289166"/>
    </source>
</evidence>
<dbReference type="Proteomes" id="UP000289166">
    <property type="component" value="Unassembled WGS sequence"/>
</dbReference>
<organism evidence="2 3">
    <name type="scientific">Acetivibrio mesophilus</name>
    <dbReference type="NCBI Taxonomy" id="2487273"/>
    <lineage>
        <taxon>Bacteria</taxon>
        <taxon>Bacillati</taxon>
        <taxon>Bacillota</taxon>
        <taxon>Clostridia</taxon>
        <taxon>Eubacteriales</taxon>
        <taxon>Oscillospiraceae</taxon>
        <taxon>Acetivibrio</taxon>
    </lineage>
</organism>
<protein>
    <submittedName>
        <fullName evidence="2">DNA-binding protein</fullName>
    </submittedName>
</protein>
<dbReference type="OrthoDB" id="9922427at2"/>
<dbReference type="EMBL" id="RLII01000047">
    <property type="protein sequence ID" value="RXE57624.1"/>
    <property type="molecule type" value="Genomic_DNA"/>
</dbReference>
<name>A0A4Q0I0A6_9FIRM</name>
<feature type="coiled-coil region" evidence="1">
    <location>
        <begin position="54"/>
        <end position="81"/>
    </location>
</feature>
<sequence>MPRQGRYKKEGWLTKAEAAKIIGCHPNTILHKCKNEQIPYSIIDGVYYISPETAKLLKKEAEEFRSLEKKLEERRQELKRRFKSK</sequence>
<keyword evidence="1" id="KW-0175">Coiled coil</keyword>
<dbReference type="GO" id="GO:0003677">
    <property type="term" value="F:DNA binding"/>
    <property type="evidence" value="ECO:0007669"/>
    <property type="project" value="UniProtKB-KW"/>
</dbReference>